<evidence type="ECO:0000256" key="6">
    <source>
        <dbReference type="SAM" id="SignalP"/>
    </source>
</evidence>
<dbReference type="InterPro" id="IPR010583">
    <property type="entry name" value="MipA"/>
</dbReference>
<reference evidence="7 8" key="1">
    <citation type="submission" date="2020-04" db="EMBL/GenBank/DDBJ databases">
        <authorList>
            <person name="De Canck E."/>
        </authorList>
    </citation>
    <scope>NUCLEOTIDE SEQUENCE [LARGE SCALE GENOMIC DNA]</scope>
    <source>
        <strain evidence="7 8">LMG 3441</strain>
    </source>
</reference>
<feature type="signal peptide" evidence="6">
    <location>
        <begin position="1"/>
        <end position="32"/>
    </location>
</feature>
<dbReference type="EMBL" id="CADIJQ010000001">
    <property type="protein sequence ID" value="CAB3668923.1"/>
    <property type="molecule type" value="Genomic_DNA"/>
</dbReference>
<evidence type="ECO:0000313" key="8">
    <source>
        <dbReference type="Proteomes" id="UP000494269"/>
    </source>
</evidence>
<gene>
    <name evidence="7" type="ORF">LMG3441_00964</name>
</gene>
<keyword evidence="5" id="KW-0998">Cell outer membrane</keyword>
<sequence>MQRFFPLFLCSPVTRRVLAASLLASAPGLSAAAGEVVVAEASSVYGQRGASSRGLTVATGEERPEGQWTFYGTLGVGVAPRYSGSDESSAVPIFGAGVRSPNGFFLGTDHGLGWETQALDSTFRFYVLPSASRKDHKKGYQGSDKLRGMGDIKSRAQIGMDAETMLGPVMLSATLGHAFKKGDDRDVGSAYTLLNLGASTTVYEGSAGALSLALSGTLGDGNYMRTWYGVSSQQSAKSGYRRYDPKGGLESMSLGATWALPLNKAWSWTVAAEARRLFGDAADSPIVKERNQYTIGTMVTYTY</sequence>
<keyword evidence="4" id="KW-0472">Membrane</keyword>
<evidence type="ECO:0000256" key="2">
    <source>
        <dbReference type="ARBA" id="ARBA00005722"/>
    </source>
</evidence>
<keyword evidence="3 6" id="KW-0732">Signal</keyword>
<dbReference type="Pfam" id="PF06629">
    <property type="entry name" value="MipA"/>
    <property type="match status" value="1"/>
</dbReference>
<comment type="similarity">
    <text evidence="2">Belongs to the MipA/OmpV family.</text>
</comment>
<dbReference type="PANTHER" id="PTHR38776">
    <property type="entry name" value="MLTA-INTERACTING PROTEIN-RELATED"/>
    <property type="match status" value="1"/>
</dbReference>
<evidence type="ECO:0000256" key="4">
    <source>
        <dbReference type="ARBA" id="ARBA00023136"/>
    </source>
</evidence>
<comment type="subcellular location">
    <subcellularLocation>
        <location evidence="1">Cell outer membrane</location>
    </subcellularLocation>
</comment>
<dbReference type="Proteomes" id="UP000494269">
    <property type="component" value="Unassembled WGS sequence"/>
</dbReference>
<feature type="chain" id="PRO_5028812825" description="MipA/OmpV family protein" evidence="6">
    <location>
        <begin position="33"/>
        <end position="303"/>
    </location>
</feature>
<evidence type="ECO:0000256" key="5">
    <source>
        <dbReference type="ARBA" id="ARBA00023237"/>
    </source>
</evidence>
<dbReference type="RefSeq" id="WP_175168983.1">
    <property type="nucleotide sequence ID" value="NZ_CADIJQ010000001.1"/>
</dbReference>
<protein>
    <recommendedName>
        <fullName evidence="9">MipA/OmpV family protein</fullName>
    </recommendedName>
</protein>
<evidence type="ECO:0000256" key="3">
    <source>
        <dbReference type="ARBA" id="ARBA00022729"/>
    </source>
</evidence>
<organism evidence="7 8">
    <name type="scientific">Achromobacter kerstersii</name>
    <dbReference type="NCBI Taxonomy" id="1353890"/>
    <lineage>
        <taxon>Bacteria</taxon>
        <taxon>Pseudomonadati</taxon>
        <taxon>Pseudomonadota</taxon>
        <taxon>Betaproteobacteria</taxon>
        <taxon>Burkholderiales</taxon>
        <taxon>Alcaligenaceae</taxon>
        <taxon>Achromobacter</taxon>
    </lineage>
</organism>
<dbReference type="PANTHER" id="PTHR38776:SF1">
    <property type="entry name" value="MLTA-INTERACTING PROTEIN-RELATED"/>
    <property type="match status" value="1"/>
</dbReference>
<name>A0A6S6ZAS8_9BURK</name>
<keyword evidence="8" id="KW-1185">Reference proteome</keyword>
<accession>A0A6S6ZAS8</accession>
<dbReference type="GO" id="GO:0009279">
    <property type="term" value="C:cell outer membrane"/>
    <property type="evidence" value="ECO:0007669"/>
    <property type="project" value="UniProtKB-SubCell"/>
</dbReference>
<evidence type="ECO:0000256" key="1">
    <source>
        <dbReference type="ARBA" id="ARBA00004442"/>
    </source>
</evidence>
<proteinExistence type="inferred from homology"/>
<evidence type="ECO:0000313" key="7">
    <source>
        <dbReference type="EMBL" id="CAB3668923.1"/>
    </source>
</evidence>
<dbReference type="AlphaFoldDB" id="A0A6S6ZAS8"/>
<evidence type="ECO:0008006" key="9">
    <source>
        <dbReference type="Google" id="ProtNLM"/>
    </source>
</evidence>